<evidence type="ECO:0000313" key="2">
    <source>
        <dbReference type="Proteomes" id="UP001519325"/>
    </source>
</evidence>
<protein>
    <recommendedName>
        <fullName evidence="3">Condensation domain-containing protein</fullName>
    </recommendedName>
</protein>
<keyword evidence="2" id="KW-1185">Reference proteome</keyword>
<dbReference type="Gene3D" id="3.30.559.10">
    <property type="entry name" value="Chloramphenicol acetyltransferase-like domain"/>
    <property type="match status" value="1"/>
</dbReference>
<sequence length="405" mass="45185">MKFPVLAGQADLLLWQETSGHSPSPLGFIMNYPDQVRPEHIVMGIESVVRGFSALRLKFSGSAQLGYFQEIVPFDLHVLDIEFHDVCGVSADKQSRYINSILYRDTVEWDWDRRGMYRFVVVKVSEQKYRLVISLQQMAVDRESIILVINSLRSTVLDAANGDVPVVPEDRYESVVAGARLTSRVGAAAKLYWQREFDLPADAFNDNSDIPAARLRTHIVAIEGAAYINLKQTVAAGSWGPAALFLDRLATVWQRYRPRATLVDAVCTFRSAELANQVGMFSTIRPIVMDLGGNSWHDRIAGQLIRASAYQQFDSSELRSIEQRSAVPQRPFPVFNYIGAVGTGPKSEKFDVVSTTRFSPSNTMARPILVKIRDIGDAFAITVQTNYAKFSAEESQNIVGELIGQ</sequence>
<proteinExistence type="predicted"/>
<evidence type="ECO:0000313" key="1">
    <source>
        <dbReference type="EMBL" id="MBP2189663.1"/>
    </source>
</evidence>
<gene>
    <name evidence="1" type="ORF">BJ987_002564</name>
</gene>
<dbReference type="EMBL" id="JAGGMR010000001">
    <property type="protein sequence ID" value="MBP2189663.1"/>
    <property type="molecule type" value="Genomic_DNA"/>
</dbReference>
<accession>A0ABS4QD99</accession>
<dbReference type="SUPFAM" id="SSF52777">
    <property type="entry name" value="CoA-dependent acyltransferases"/>
    <property type="match status" value="2"/>
</dbReference>
<organism evidence="1 2">
    <name type="scientific">Nocardia goodfellowii</name>
    <dbReference type="NCBI Taxonomy" id="882446"/>
    <lineage>
        <taxon>Bacteria</taxon>
        <taxon>Bacillati</taxon>
        <taxon>Actinomycetota</taxon>
        <taxon>Actinomycetes</taxon>
        <taxon>Mycobacteriales</taxon>
        <taxon>Nocardiaceae</taxon>
        <taxon>Nocardia</taxon>
    </lineage>
</organism>
<comment type="caution">
    <text evidence="1">The sequence shown here is derived from an EMBL/GenBank/DDBJ whole genome shotgun (WGS) entry which is preliminary data.</text>
</comment>
<dbReference type="InterPro" id="IPR023213">
    <property type="entry name" value="CAT-like_dom_sf"/>
</dbReference>
<evidence type="ECO:0008006" key="3">
    <source>
        <dbReference type="Google" id="ProtNLM"/>
    </source>
</evidence>
<reference evidence="1 2" key="1">
    <citation type="submission" date="2021-03" db="EMBL/GenBank/DDBJ databases">
        <title>Sequencing the genomes of 1000 actinobacteria strains.</title>
        <authorList>
            <person name="Klenk H.-P."/>
        </authorList>
    </citation>
    <scope>NUCLEOTIDE SEQUENCE [LARGE SCALE GENOMIC DNA]</scope>
    <source>
        <strain evidence="1 2">DSM 45516</strain>
    </source>
</reference>
<name>A0ABS4QD99_9NOCA</name>
<dbReference type="RefSeq" id="WP_209888667.1">
    <property type="nucleotide sequence ID" value="NZ_JAGGMR010000001.1"/>
</dbReference>
<dbReference type="Gene3D" id="3.30.559.30">
    <property type="entry name" value="Nonribosomal peptide synthetase, condensation domain"/>
    <property type="match status" value="1"/>
</dbReference>
<dbReference type="Proteomes" id="UP001519325">
    <property type="component" value="Unassembled WGS sequence"/>
</dbReference>